<evidence type="ECO:0000313" key="2">
    <source>
        <dbReference type="Proteomes" id="UP001054945"/>
    </source>
</evidence>
<evidence type="ECO:0000313" key="1">
    <source>
        <dbReference type="EMBL" id="GIZ01927.1"/>
    </source>
</evidence>
<name>A0AAV4Y718_CAEEX</name>
<accession>A0AAV4Y718</accession>
<dbReference type="AlphaFoldDB" id="A0AAV4Y718"/>
<sequence>MAEEAVQMSLGHNGAPMVITPFFLHTPSSATLPTPFSVSQSIFDSLVASLEEVAKDSRKLPGALAFIRQRQLAKIGTHLGIPRAFLSDFVLSGYLRSTYRKPFAERRMSFSLR</sequence>
<gene>
    <name evidence="1" type="ORF">CEXT_149021</name>
</gene>
<organism evidence="1 2">
    <name type="scientific">Caerostris extrusa</name>
    <name type="common">Bark spider</name>
    <name type="synonym">Caerostris bankana</name>
    <dbReference type="NCBI Taxonomy" id="172846"/>
    <lineage>
        <taxon>Eukaryota</taxon>
        <taxon>Metazoa</taxon>
        <taxon>Ecdysozoa</taxon>
        <taxon>Arthropoda</taxon>
        <taxon>Chelicerata</taxon>
        <taxon>Arachnida</taxon>
        <taxon>Araneae</taxon>
        <taxon>Araneomorphae</taxon>
        <taxon>Entelegynae</taxon>
        <taxon>Araneoidea</taxon>
        <taxon>Araneidae</taxon>
        <taxon>Caerostris</taxon>
    </lineage>
</organism>
<proteinExistence type="predicted"/>
<comment type="caution">
    <text evidence="1">The sequence shown here is derived from an EMBL/GenBank/DDBJ whole genome shotgun (WGS) entry which is preliminary data.</text>
</comment>
<keyword evidence="2" id="KW-1185">Reference proteome</keyword>
<protein>
    <submittedName>
        <fullName evidence="1">Uncharacterized protein</fullName>
    </submittedName>
</protein>
<reference evidence="1 2" key="1">
    <citation type="submission" date="2021-06" db="EMBL/GenBank/DDBJ databases">
        <title>Caerostris extrusa draft genome.</title>
        <authorList>
            <person name="Kono N."/>
            <person name="Arakawa K."/>
        </authorList>
    </citation>
    <scope>NUCLEOTIDE SEQUENCE [LARGE SCALE GENOMIC DNA]</scope>
</reference>
<dbReference type="EMBL" id="BPLR01018737">
    <property type="protein sequence ID" value="GIZ01927.1"/>
    <property type="molecule type" value="Genomic_DNA"/>
</dbReference>
<dbReference type="Proteomes" id="UP001054945">
    <property type="component" value="Unassembled WGS sequence"/>
</dbReference>